<sequence>MASIPQNGWRGLVRVAFTYLAFLHLLINETRRRNICSQNIAEGQTCWMDEATGYGSDSVSPHCVDLLCESDHRTLHEIRLSI</sequence>
<keyword evidence="1" id="KW-0472">Membrane</keyword>
<protein>
    <submittedName>
        <fullName evidence="2">Uncharacterized protein</fullName>
    </submittedName>
</protein>
<keyword evidence="1" id="KW-0812">Transmembrane</keyword>
<reference evidence="3" key="1">
    <citation type="journal article" date="2017" name="Nat. Ecol. Evol.">
        <title>Genome expansion and lineage-specific genetic innovations in the forest pathogenic fungi Armillaria.</title>
        <authorList>
            <person name="Sipos G."/>
            <person name="Prasanna A.N."/>
            <person name="Walter M.C."/>
            <person name="O'Connor E."/>
            <person name="Balint B."/>
            <person name="Krizsan K."/>
            <person name="Kiss B."/>
            <person name="Hess J."/>
            <person name="Varga T."/>
            <person name="Slot J."/>
            <person name="Riley R."/>
            <person name="Boka B."/>
            <person name="Rigling D."/>
            <person name="Barry K."/>
            <person name="Lee J."/>
            <person name="Mihaltcheva S."/>
            <person name="LaButti K."/>
            <person name="Lipzen A."/>
            <person name="Waldron R."/>
            <person name="Moloney N.M."/>
            <person name="Sperisen C."/>
            <person name="Kredics L."/>
            <person name="Vagvoelgyi C."/>
            <person name="Patrignani A."/>
            <person name="Fitzpatrick D."/>
            <person name="Nagy I."/>
            <person name="Doyle S."/>
            <person name="Anderson J.B."/>
            <person name="Grigoriev I.V."/>
            <person name="Gueldener U."/>
            <person name="Muensterkoetter M."/>
            <person name="Nagy L.G."/>
        </authorList>
    </citation>
    <scope>NUCLEOTIDE SEQUENCE [LARGE SCALE GENOMIC DNA]</scope>
    <source>
        <strain evidence="3">Ar21-2</strain>
    </source>
</reference>
<dbReference type="Proteomes" id="UP000217790">
    <property type="component" value="Unassembled WGS sequence"/>
</dbReference>
<organism evidence="2 3">
    <name type="scientific">Armillaria gallica</name>
    <name type="common">Bulbous honey fungus</name>
    <name type="synonym">Armillaria bulbosa</name>
    <dbReference type="NCBI Taxonomy" id="47427"/>
    <lineage>
        <taxon>Eukaryota</taxon>
        <taxon>Fungi</taxon>
        <taxon>Dikarya</taxon>
        <taxon>Basidiomycota</taxon>
        <taxon>Agaricomycotina</taxon>
        <taxon>Agaricomycetes</taxon>
        <taxon>Agaricomycetidae</taxon>
        <taxon>Agaricales</taxon>
        <taxon>Marasmiineae</taxon>
        <taxon>Physalacriaceae</taxon>
        <taxon>Armillaria</taxon>
    </lineage>
</organism>
<proteinExistence type="predicted"/>
<evidence type="ECO:0000256" key="1">
    <source>
        <dbReference type="SAM" id="Phobius"/>
    </source>
</evidence>
<dbReference type="EMBL" id="KZ293657">
    <property type="protein sequence ID" value="PBK93113.1"/>
    <property type="molecule type" value="Genomic_DNA"/>
</dbReference>
<gene>
    <name evidence="2" type="ORF">ARMGADRAFT_1012797</name>
</gene>
<evidence type="ECO:0000313" key="3">
    <source>
        <dbReference type="Proteomes" id="UP000217790"/>
    </source>
</evidence>
<keyword evidence="1" id="KW-1133">Transmembrane helix</keyword>
<keyword evidence="3" id="KW-1185">Reference proteome</keyword>
<accession>A0A2H3DXS1</accession>
<evidence type="ECO:0000313" key="2">
    <source>
        <dbReference type="EMBL" id="PBK93113.1"/>
    </source>
</evidence>
<name>A0A2H3DXS1_ARMGA</name>
<dbReference type="AlphaFoldDB" id="A0A2H3DXS1"/>
<feature type="transmembrane region" description="Helical" evidence="1">
    <location>
        <begin position="12"/>
        <end position="28"/>
    </location>
</feature>
<dbReference type="InParanoid" id="A0A2H3DXS1"/>